<dbReference type="RefSeq" id="WP_353396816.1">
    <property type="nucleotide sequence ID" value="NZ_BAABWU010000001.1"/>
</dbReference>
<reference evidence="2 3" key="1">
    <citation type="submission" date="2024-04" db="EMBL/GenBank/DDBJ databases">
        <title>Draft genome sequence of Pseudophaeobacter arcticus NBRC 116598.</title>
        <authorList>
            <person name="Miyakawa T."/>
            <person name="Kusuya Y."/>
            <person name="Miura T."/>
        </authorList>
    </citation>
    <scope>NUCLEOTIDE SEQUENCE [LARGE SCALE GENOMIC DNA]</scope>
    <source>
        <strain evidence="2 3">SU-CL00105</strain>
    </source>
</reference>
<dbReference type="EMBL" id="BAABWU010000001">
    <property type="protein sequence ID" value="GAA6195069.1"/>
    <property type="molecule type" value="Genomic_DNA"/>
</dbReference>
<dbReference type="PRINTS" id="PR00111">
    <property type="entry name" value="ABHYDROLASE"/>
</dbReference>
<dbReference type="InterPro" id="IPR029058">
    <property type="entry name" value="AB_hydrolase_fold"/>
</dbReference>
<dbReference type="InterPro" id="IPR000073">
    <property type="entry name" value="AB_hydrolase_1"/>
</dbReference>
<comment type="caution">
    <text evidence="2">The sequence shown here is derived from an EMBL/GenBank/DDBJ whole genome shotgun (WGS) entry which is preliminary data.</text>
</comment>
<keyword evidence="3" id="KW-1185">Reference proteome</keyword>
<evidence type="ECO:0000313" key="2">
    <source>
        <dbReference type="EMBL" id="GAA6195069.1"/>
    </source>
</evidence>
<proteinExistence type="predicted"/>
<dbReference type="PANTHER" id="PTHR43798">
    <property type="entry name" value="MONOACYLGLYCEROL LIPASE"/>
    <property type="match status" value="1"/>
</dbReference>
<evidence type="ECO:0000313" key="3">
    <source>
        <dbReference type="Proteomes" id="UP001441944"/>
    </source>
</evidence>
<dbReference type="InterPro" id="IPR050266">
    <property type="entry name" value="AB_hydrolase_sf"/>
</dbReference>
<dbReference type="Proteomes" id="UP001441944">
    <property type="component" value="Unassembled WGS sequence"/>
</dbReference>
<dbReference type="SUPFAM" id="SSF53474">
    <property type="entry name" value="alpha/beta-Hydrolases"/>
    <property type="match status" value="1"/>
</dbReference>
<dbReference type="Pfam" id="PF00561">
    <property type="entry name" value="Abhydrolase_1"/>
    <property type="match status" value="1"/>
</dbReference>
<accession>A0ABQ0AGW7</accession>
<evidence type="ECO:0000259" key="1">
    <source>
        <dbReference type="Pfam" id="PF00561"/>
    </source>
</evidence>
<dbReference type="PANTHER" id="PTHR43798:SF33">
    <property type="entry name" value="HYDROLASE, PUTATIVE (AFU_ORTHOLOGUE AFUA_2G14860)-RELATED"/>
    <property type="match status" value="1"/>
</dbReference>
<organism evidence="2 3">
    <name type="scientific">Pseudophaeobacter arcticus</name>
    <dbReference type="NCBI Taxonomy" id="385492"/>
    <lineage>
        <taxon>Bacteria</taxon>
        <taxon>Pseudomonadati</taxon>
        <taxon>Pseudomonadota</taxon>
        <taxon>Alphaproteobacteria</taxon>
        <taxon>Rhodobacterales</taxon>
        <taxon>Paracoccaceae</taxon>
        <taxon>Pseudophaeobacter</taxon>
    </lineage>
</organism>
<protein>
    <submittedName>
        <fullName evidence="2">Alpha/beta hydrolase</fullName>
    </submittedName>
</protein>
<keyword evidence="2" id="KW-0378">Hydrolase</keyword>
<feature type="domain" description="AB hydrolase-1" evidence="1">
    <location>
        <begin position="65"/>
        <end position="297"/>
    </location>
</feature>
<dbReference type="GO" id="GO:0016787">
    <property type="term" value="F:hydrolase activity"/>
    <property type="evidence" value="ECO:0007669"/>
    <property type="project" value="UniProtKB-KW"/>
</dbReference>
<gene>
    <name evidence="2" type="ORF">NBRC116598_05130</name>
</gene>
<name>A0ABQ0AGW7_9RHOB</name>
<dbReference type="Gene3D" id="3.40.50.1820">
    <property type="entry name" value="alpha/beta hydrolase"/>
    <property type="match status" value="1"/>
</dbReference>
<sequence length="314" mass="34525">MSWLLLSGLLLLGLLLLGLLPLVRERWRRTMGPGARNAAPGRFARLTRGLTHYQWHGPTRGPIAVCVHGLTTPSFVWGGLAEGLVAQGYRVLTYDLYGRGFSDRPAGAQDKAFFVTQLEEMLAHEGITEDFSLVGYSMGGAIATAYTATHPDRIRTLVLLASAGLKTEPGKMGRFIRDHSPLGDWLMLALFPQLHRRGCEAERALPSSVPRIVDLQKNELRYKGFVPAVLASLRGILAEDRGDDLRQIHRSGVPILAIWGDADQVIPISAVGRMTERARSARQEVIKSAGHGLPYTHTQEVLEIIAANSRNRLD</sequence>